<comment type="caution">
    <text evidence="2">The sequence shown here is derived from an EMBL/GenBank/DDBJ whole genome shotgun (WGS) entry which is preliminary data.</text>
</comment>
<protein>
    <submittedName>
        <fullName evidence="2">Conserved oligomeric Golgi complex subunit 2</fullName>
    </submittedName>
</protein>
<dbReference type="Pfam" id="PF12022">
    <property type="entry name" value="COG2_C"/>
    <property type="match status" value="1"/>
</dbReference>
<feature type="domain" description="COG complex component COG2 C-terminal" evidence="1">
    <location>
        <begin position="38"/>
        <end position="351"/>
    </location>
</feature>
<dbReference type="Proteomes" id="UP000326759">
    <property type="component" value="Unassembled WGS sequence"/>
</dbReference>
<name>A0A5N5TF65_9CRUS</name>
<proteinExistence type="predicted"/>
<dbReference type="InterPro" id="IPR024603">
    <property type="entry name" value="COG_complex_COG2_C"/>
</dbReference>
<dbReference type="EMBL" id="SEYY01001405">
    <property type="protein sequence ID" value="KAB7505314.1"/>
    <property type="molecule type" value="Genomic_DNA"/>
</dbReference>
<sequence length="388" mass="45123">RYKQSMEFLTSFEKLLESEERRETFRNGSDYQNFLELWNLPVYFQIRYQEIGLVMESSLNDNGNGLPLATTNKGFRLAASETVWESLLKCFNSDIFLFPLLHRFWKLCLLIMSRHRTFIIETTKDLKERLKKKDKASASKTSAQSNQWKEEAEQDEINNEIKIVIFLLNDIDTLSSRIKTLYSVAIEDQMEHLPEEKRNLIIETLEDQSIKHLETKTELMNLIVEYLTTSMILPLKQVTDTPRIYRRTNKPLPTSHQTYIVNACAPLLSFTSIAEKKIDDTDLQFILKKVFSSVSSQYLNFTFEVLSSVHKMEESLKRLKRARDRGVQGGSNSTNVASDDDKIRSQIYFDVLYLENQISSFSFSSTEIESFSKLKEMVQNAKEGNFSP</sequence>
<evidence type="ECO:0000313" key="3">
    <source>
        <dbReference type="Proteomes" id="UP000326759"/>
    </source>
</evidence>
<dbReference type="PANTHER" id="PTHR12961">
    <property type="entry name" value="CONSERVED OLIGOMERIC GOLGI COMPLEX COMPONENT 2"/>
    <property type="match status" value="1"/>
</dbReference>
<gene>
    <name evidence="2" type="primary">cog2</name>
    <name evidence="2" type="ORF">Anas_06595</name>
</gene>
<dbReference type="GO" id="GO:0007030">
    <property type="term" value="P:Golgi organization"/>
    <property type="evidence" value="ECO:0007669"/>
    <property type="project" value="InterPro"/>
</dbReference>
<organism evidence="2 3">
    <name type="scientific">Armadillidium nasatum</name>
    <dbReference type="NCBI Taxonomy" id="96803"/>
    <lineage>
        <taxon>Eukaryota</taxon>
        <taxon>Metazoa</taxon>
        <taxon>Ecdysozoa</taxon>
        <taxon>Arthropoda</taxon>
        <taxon>Crustacea</taxon>
        <taxon>Multicrustacea</taxon>
        <taxon>Malacostraca</taxon>
        <taxon>Eumalacostraca</taxon>
        <taxon>Peracarida</taxon>
        <taxon>Isopoda</taxon>
        <taxon>Oniscidea</taxon>
        <taxon>Crinocheta</taxon>
        <taxon>Armadillidiidae</taxon>
        <taxon>Armadillidium</taxon>
    </lineage>
</organism>
<accession>A0A5N5TF65</accession>
<dbReference type="PANTHER" id="PTHR12961:SF0">
    <property type="entry name" value="CONSERVED OLIGOMERIC GOLGI COMPLEX SUBUNIT 2"/>
    <property type="match status" value="1"/>
</dbReference>
<feature type="non-terminal residue" evidence="2">
    <location>
        <position position="1"/>
    </location>
</feature>
<dbReference type="OrthoDB" id="332281at2759"/>
<dbReference type="GO" id="GO:0017119">
    <property type="term" value="C:Golgi transport complex"/>
    <property type="evidence" value="ECO:0007669"/>
    <property type="project" value="TreeGrafter"/>
</dbReference>
<dbReference type="GO" id="GO:0016020">
    <property type="term" value="C:membrane"/>
    <property type="evidence" value="ECO:0007669"/>
    <property type="project" value="InterPro"/>
</dbReference>
<reference evidence="2 3" key="1">
    <citation type="journal article" date="2019" name="PLoS Biol.">
        <title>Sex chromosomes control vertical transmission of feminizing Wolbachia symbionts in an isopod.</title>
        <authorList>
            <person name="Becking T."/>
            <person name="Chebbi M.A."/>
            <person name="Giraud I."/>
            <person name="Moumen B."/>
            <person name="Laverre T."/>
            <person name="Caubet Y."/>
            <person name="Peccoud J."/>
            <person name="Gilbert C."/>
            <person name="Cordaux R."/>
        </authorList>
    </citation>
    <scope>NUCLEOTIDE SEQUENCE [LARGE SCALE GENOMIC DNA]</scope>
    <source>
        <strain evidence="2">ANa2</strain>
        <tissue evidence="2">Whole body excluding digestive tract and cuticle</tissue>
    </source>
</reference>
<keyword evidence="3" id="KW-1185">Reference proteome</keyword>
<dbReference type="GO" id="GO:0015031">
    <property type="term" value="P:protein transport"/>
    <property type="evidence" value="ECO:0007669"/>
    <property type="project" value="InterPro"/>
</dbReference>
<dbReference type="InterPro" id="IPR009316">
    <property type="entry name" value="COG2"/>
</dbReference>
<dbReference type="GO" id="GO:0006891">
    <property type="term" value="P:intra-Golgi vesicle-mediated transport"/>
    <property type="evidence" value="ECO:0007669"/>
    <property type="project" value="TreeGrafter"/>
</dbReference>
<evidence type="ECO:0000313" key="2">
    <source>
        <dbReference type="EMBL" id="KAB7505314.1"/>
    </source>
</evidence>
<evidence type="ECO:0000259" key="1">
    <source>
        <dbReference type="Pfam" id="PF12022"/>
    </source>
</evidence>
<dbReference type="AlphaFoldDB" id="A0A5N5TF65"/>